<accession>A0AAD6ZRI1</accession>
<evidence type="ECO:0000259" key="2">
    <source>
        <dbReference type="Pfam" id="PF20152"/>
    </source>
</evidence>
<keyword evidence="1" id="KW-1133">Transmembrane helix</keyword>
<dbReference type="PANTHER" id="PTHR40465:SF1">
    <property type="entry name" value="DUF6534 DOMAIN-CONTAINING PROTEIN"/>
    <property type="match status" value="1"/>
</dbReference>
<dbReference type="EMBL" id="JARIHO010000031">
    <property type="protein sequence ID" value="KAJ7336222.1"/>
    <property type="molecule type" value="Genomic_DNA"/>
</dbReference>
<name>A0AAD6ZRI1_9AGAR</name>
<feature type="transmembrane region" description="Helical" evidence="1">
    <location>
        <begin position="20"/>
        <end position="38"/>
    </location>
</feature>
<evidence type="ECO:0000313" key="4">
    <source>
        <dbReference type="Proteomes" id="UP001218218"/>
    </source>
</evidence>
<protein>
    <recommendedName>
        <fullName evidence="2">DUF6534 domain-containing protein</fullName>
    </recommendedName>
</protein>
<keyword evidence="1" id="KW-0812">Transmembrane</keyword>
<feature type="transmembrane region" description="Helical" evidence="1">
    <location>
        <begin position="93"/>
        <end position="115"/>
    </location>
</feature>
<dbReference type="Proteomes" id="UP001218218">
    <property type="component" value="Unassembled WGS sequence"/>
</dbReference>
<dbReference type="AlphaFoldDB" id="A0AAD6ZRI1"/>
<gene>
    <name evidence="3" type="ORF">DFH08DRAFT_1018498</name>
</gene>
<reference evidence="3" key="1">
    <citation type="submission" date="2023-03" db="EMBL/GenBank/DDBJ databases">
        <title>Massive genome expansion in bonnet fungi (Mycena s.s.) driven by repeated elements and novel gene families across ecological guilds.</title>
        <authorList>
            <consortium name="Lawrence Berkeley National Laboratory"/>
            <person name="Harder C.B."/>
            <person name="Miyauchi S."/>
            <person name="Viragh M."/>
            <person name="Kuo A."/>
            <person name="Thoen E."/>
            <person name="Andreopoulos B."/>
            <person name="Lu D."/>
            <person name="Skrede I."/>
            <person name="Drula E."/>
            <person name="Henrissat B."/>
            <person name="Morin E."/>
            <person name="Kohler A."/>
            <person name="Barry K."/>
            <person name="LaButti K."/>
            <person name="Morin E."/>
            <person name="Salamov A."/>
            <person name="Lipzen A."/>
            <person name="Mereny Z."/>
            <person name="Hegedus B."/>
            <person name="Baldrian P."/>
            <person name="Stursova M."/>
            <person name="Weitz H."/>
            <person name="Taylor A."/>
            <person name="Grigoriev I.V."/>
            <person name="Nagy L.G."/>
            <person name="Martin F."/>
            <person name="Kauserud H."/>
        </authorList>
    </citation>
    <scope>NUCLEOTIDE SEQUENCE</scope>
    <source>
        <strain evidence="3">CBHHK002</strain>
    </source>
</reference>
<feature type="transmembrane region" description="Helical" evidence="1">
    <location>
        <begin position="50"/>
        <end position="73"/>
    </location>
</feature>
<keyword evidence="4" id="KW-1185">Reference proteome</keyword>
<evidence type="ECO:0000313" key="3">
    <source>
        <dbReference type="EMBL" id="KAJ7336222.1"/>
    </source>
</evidence>
<dbReference type="InterPro" id="IPR045339">
    <property type="entry name" value="DUF6534"/>
</dbReference>
<feature type="domain" description="DUF6534" evidence="2">
    <location>
        <begin position="165"/>
        <end position="251"/>
    </location>
</feature>
<feature type="transmembrane region" description="Helical" evidence="1">
    <location>
        <begin position="122"/>
        <end position="142"/>
    </location>
</feature>
<feature type="transmembrane region" description="Helical" evidence="1">
    <location>
        <begin position="154"/>
        <end position="179"/>
    </location>
</feature>
<feature type="transmembrane region" description="Helical" evidence="1">
    <location>
        <begin position="228"/>
        <end position="247"/>
    </location>
</feature>
<dbReference type="Pfam" id="PF20152">
    <property type="entry name" value="DUF6534"/>
    <property type="match status" value="1"/>
</dbReference>
<feature type="transmembrane region" description="Helical" evidence="1">
    <location>
        <begin position="200"/>
        <end position="222"/>
    </location>
</feature>
<keyword evidence="1" id="KW-0472">Membrane</keyword>
<sequence length="312" mass="34516">MNSPTSQIAPNNIGAYEIGVLLSCVLFGVTTTQTYIYYSRFADDSRKLKSLVALVWVCEFAHALCIGHTLYFYTISGDNHPDAIQVQTSPRTLLAGFSITACIVACVQAFFGFRIYMLSKRLCIPVLIWIVAFLRLSLFTLSTVVTDTTMEESFILITSAWVVGVANDLLITITLVFLLRRQRKDVHKRTMVLADKIIAWTIETGMITSAAAIVELICLLAMPLSWIWIAIFTIEARLFANSFLASLNGRTKLRAMSDAPLTFTMPPIGSFSNGVQMTNVRPNVSDVEVNPGLGDKEASSDVYCVQVESQIK</sequence>
<comment type="caution">
    <text evidence="3">The sequence shown here is derived from an EMBL/GenBank/DDBJ whole genome shotgun (WGS) entry which is preliminary data.</text>
</comment>
<proteinExistence type="predicted"/>
<evidence type="ECO:0000256" key="1">
    <source>
        <dbReference type="SAM" id="Phobius"/>
    </source>
</evidence>
<organism evidence="3 4">
    <name type="scientific">Mycena albidolilacea</name>
    <dbReference type="NCBI Taxonomy" id="1033008"/>
    <lineage>
        <taxon>Eukaryota</taxon>
        <taxon>Fungi</taxon>
        <taxon>Dikarya</taxon>
        <taxon>Basidiomycota</taxon>
        <taxon>Agaricomycotina</taxon>
        <taxon>Agaricomycetes</taxon>
        <taxon>Agaricomycetidae</taxon>
        <taxon>Agaricales</taxon>
        <taxon>Marasmiineae</taxon>
        <taxon>Mycenaceae</taxon>
        <taxon>Mycena</taxon>
    </lineage>
</organism>
<dbReference type="PANTHER" id="PTHR40465">
    <property type="entry name" value="CHROMOSOME 1, WHOLE GENOME SHOTGUN SEQUENCE"/>
    <property type="match status" value="1"/>
</dbReference>